<feature type="repeat" description="WD" evidence="4">
    <location>
        <begin position="201"/>
        <end position="242"/>
    </location>
</feature>
<feature type="repeat" description="WD" evidence="4">
    <location>
        <begin position="424"/>
        <end position="464"/>
    </location>
</feature>
<dbReference type="Pfam" id="PF00400">
    <property type="entry name" value="WD40"/>
    <property type="match status" value="7"/>
</dbReference>
<evidence type="ECO:0000256" key="3">
    <source>
        <dbReference type="ARBA" id="ARBA00025726"/>
    </source>
</evidence>
<protein>
    <submittedName>
        <fullName evidence="6">Pre-mRNA-splicing factor prp46</fullName>
    </submittedName>
</protein>
<keyword evidence="7" id="KW-1185">Reference proteome</keyword>
<dbReference type="EMBL" id="JADGJW010000157">
    <property type="protein sequence ID" value="KAJ3222836.1"/>
    <property type="molecule type" value="Genomic_DNA"/>
</dbReference>
<evidence type="ECO:0000256" key="5">
    <source>
        <dbReference type="SAM" id="MobiDB-lite"/>
    </source>
</evidence>
<evidence type="ECO:0000313" key="7">
    <source>
        <dbReference type="Proteomes" id="UP001211065"/>
    </source>
</evidence>
<gene>
    <name evidence="6" type="primary">PRP46</name>
    <name evidence="6" type="ORF">HK099_001853</name>
</gene>
<comment type="caution">
    <text evidence="6">The sequence shown here is derived from an EMBL/GenBank/DDBJ whole genome shotgun (WGS) entry which is preliminary data.</text>
</comment>
<dbReference type="AlphaFoldDB" id="A0AAD5XWZ0"/>
<keyword evidence="2" id="KW-0677">Repeat</keyword>
<evidence type="ECO:0000256" key="2">
    <source>
        <dbReference type="ARBA" id="ARBA00022737"/>
    </source>
</evidence>
<dbReference type="InterPro" id="IPR036322">
    <property type="entry name" value="WD40_repeat_dom_sf"/>
</dbReference>
<dbReference type="Gene3D" id="2.130.10.10">
    <property type="entry name" value="YVTN repeat-like/Quinoprotein amine dehydrogenase"/>
    <property type="match status" value="1"/>
</dbReference>
<dbReference type="GO" id="GO:0000398">
    <property type="term" value="P:mRNA splicing, via spliceosome"/>
    <property type="evidence" value="ECO:0007669"/>
    <property type="project" value="InterPro"/>
</dbReference>
<dbReference type="InterPro" id="IPR015943">
    <property type="entry name" value="WD40/YVTN_repeat-like_dom_sf"/>
</dbReference>
<dbReference type="PRINTS" id="PR00320">
    <property type="entry name" value="GPROTEINBRPT"/>
</dbReference>
<dbReference type="PROSITE" id="PS50294">
    <property type="entry name" value="WD_REPEATS_REGION"/>
    <property type="match status" value="4"/>
</dbReference>
<evidence type="ECO:0000256" key="4">
    <source>
        <dbReference type="PROSITE-ProRule" id="PRU00221"/>
    </source>
</evidence>
<dbReference type="PANTHER" id="PTHR19923:SF0">
    <property type="entry name" value="PLEIOTROPIC REGULATOR 1"/>
    <property type="match status" value="1"/>
</dbReference>
<accession>A0AAD5XWZ0</accession>
<dbReference type="InterPro" id="IPR001680">
    <property type="entry name" value="WD40_rpt"/>
</dbReference>
<keyword evidence="1 4" id="KW-0853">WD repeat</keyword>
<reference evidence="6" key="1">
    <citation type="submission" date="2020-05" db="EMBL/GenBank/DDBJ databases">
        <title>Phylogenomic resolution of chytrid fungi.</title>
        <authorList>
            <person name="Stajich J.E."/>
            <person name="Amses K."/>
            <person name="Simmons R."/>
            <person name="Seto K."/>
            <person name="Myers J."/>
            <person name="Bonds A."/>
            <person name="Quandt C.A."/>
            <person name="Barry K."/>
            <person name="Liu P."/>
            <person name="Grigoriev I."/>
            <person name="Longcore J.E."/>
            <person name="James T.Y."/>
        </authorList>
    </citation>
    <scope>NUCLEOTIDE SEQUENCE</scope>
    <source>
        <strain evidence="6">JEL0476</strain>
    </source>
</reference>
<dbReference type="InterPro" id="IPR019775">
    <property type="entry name" value="WD40_repeat_CS"/>
</dbReference>
<feature type="repeat" description="WD" evidence="4">
    <location>
        <begin position="285"/>
        <end position="326"/>
    </location>
</feature>
<dbReference type="GO" id="GO:0071013">
    <property type="term" value="C:catalytic step 2 spliceosome"/>
    <property type="evidence" value="ECO:0007669"/>
    <property type="project" value="TreeGrafter"/>
</dbReference>
<dbReference type="PANTHER" id="PTHR19923">
    <property type="entry name" value="WD40 REPEAT PROTEINPRL1/PRL2-RELATED"/>
    <property type="match status" value="1"/>
</dbReference>
<organism evidence="6 7">
    <name type="scientific">Clydaea vesicula</name>
    <dbReference type="NCBI Taxonomy" id="447962"/>
    <lineage>
        <taxon>Eukaryota</taxon>
        <taxon>Fungi</taxon>
        <taxon>Fungi incertae sedis</taxon>
        <taxon>Chytridiomycota</taxon>
        <taxon>Chytridiomycota incertae sedis</taxon>
        <taxon>Chytridiomycetes</taxon>
        <taxon>Lobulomycetales</taxon>
        <taxon>Lobulomycetaceae</taxon>
        <taxon>Clydaea</taxon>
    </lineage>
</organism>
<dbReference type="InterPro" id="IPR045241">
    <property type="entry name" value="Prp46/PLRG1-like"/>
</dbReference>
<comment type="similarity">
    <text evidence="3">Belongs to the WD repeat PRL1/PRL2 family.</text>
</comment>
<dbReference type="SMART" id="SM00320">
    <property type="entry name" value="WD40"/>
    <property type="match status" value="7"/>
</dbReference>
<dbReference type="FunFam" id="2.130.10.10:FF:000012">
    <property type="entry name" value="Putative pleiotropic regulator 1"/>
    <property type="match status" value="1"/>
</dbReference>
<name>A0AAD5XWZ0_9FUNG</name>
<dbReference type="GO" id="GO:0000974">
    <property type="term" value="C:Prp19 complex"/>
    <property type="evidence" value="ECO:0007669"/>
    <property type="project" value="TreeGrafter"/>
</dbReference>
<feature type="compositionally biased region" description="Basic and acidic residues" evidence="5">
    <location>
        <begin position="29"/>
        <end position="39"/>
    </location>
</feature>
<feature type="repeat" description="WD" evidence="4">
    <location>
        <begin position="473"/>
        <end position="514"/>
    </location>
</feature>
<dbReference type="Proteomes" id="UP001211065">
    <property type="component" value="Unassembled WGS sequence"/>
</dbReference>
<proteinExistence type="inferred from homology"/>
<feature type="region of interest" description="Disordered" evidence="5">
    <location>
        <begin position="1"/>
        <end position="39"/>
    </location>
</feature>
<feature type="repeat" description="WD" evidence="4">
    <location>
        <begin position="243"/>
        <end position="284"/>
    </location>
</feature>
<dbReference type="PROSITE" id="PS00678">
    <property type="entry name" value="WD_REPEATS_1"/>
    <property type="match status" value="2"/>
</dbReference>
<evidence type="ECO:0000256" key="1">
    <source>
        <dbReference type="ARBA" id="ARBA00022574"/>
    </source>
</evidence>
<dbReference type="SUPFAM" id="SSF50978">
    <property type="entry name" value="WD40 repeat-like"/>
    <property type="match status" value="1"/>
</dbReference>
<dbReference type="CDD" id="cd00200">
    <property type="entry name" value="WD40"/>
    <property type="match status" value="1"/>
</dbReference>
<sequence length="528" mass="59244">MHSSKKSKKEDDALPESTKNSLKKTNIKSSEEVSNVHHETTPVKLDNLIQKSHQVFLSNISLQSGLEEQVNNKPLMLKLKAKLKNEWANCENLPENLKKAQDLANLNNKKLKNKKKEDVEQPVSTSSIPTLINKLQTESEEANKSLTIIDKNKPNVVAIRQTGEKVKFSNKDEHGQLVRLKDVRKVPKPQWHAPWKLMRVISGHLGPVRAVAVDAGNEWFATAGGDRMIKIWDMASGTLKLSLTGHISAVRGVAISDRHPYLFSCGEDKMVKCWDLEQNKVIRQYHGHLSGVYSICIHPTLDLLVTTGRDATARVWDMRTRTQVFALTGIRLHLQFFNELFPGHQHTVFDAVCQEADPQVITASADSTIKLWDLAAGKTLSTLTHHKKGIRALAKSKNEFTFVSGSPDNIKQWKCPKGDFIQNFEGQNSIINTMSVSNDDVLFSGGDNGSMFFWDYKTAYNFQTAETVAQPGSLDSESGIFCSTFDNTGLRLITGEADKTIKIWKEDENATEESHPIKWVPNLSKSRY</sequence>
<feature type="repeat" description="WD" evidence="4">
    <location>
        <begin position="341"/>
        <end position="382"/>
    </location>
</feature>
<dbReference type="InterPro" id="IPR020472">
    <property type="entry name" value="WD40_PAC1"/>
</dbReference>
<evidence type="ECO:0000313" key="6">
    <source>
        <dbReference type="EMBL" id="KAJ3222836.1"/>
    </source>
</evidence>
<dbReference type="GO" id="GO:0071011">
    <property type="term" value="C:precatalytic spliceosome"/>
    <property type="evidence" value="ECO:0007669"/>
    <property type="project" value="TreeGrafter"/>
</dbReference>
<dbReference type="PROSITE" id="PS50082">
    <property type="entry name" value="WD_REPEATS_2"/>
    <property type="match status" value="6"/>
</dbReference>